<dbReference type="RefSeq" id="WP_094790019.1">
    <property type="nucleotide sequence ID" value="NZ_NDXW01000011.1"/>
</dbReference>
<evidence type="ECO:0000313" key="1">
    <source>
        <dbReference type="EMBL" id="RDH41257.1"/>
    </source>
</evidence>
<keyword evidence="2" id="KW-1185">Reference proteome</keyword>
<comment type="caution">
    <text evidence="1">The sequence shown here is derived from an EMBL/GenBank/DDBJ whole genome shotgun (WGS) entry which is preliminary data.</text>
</comment>
<dbReference type="Proteomes" id="UP000257039">
    <property type="component" value="Unassembled WGS sequence"/>
</dbReference>
<gene>
    <name evidence="1" type="ORF">B9G39_29555</name>
</gene>
<dbReference type="AlphaFoldDB" id="A0A4P9VGN6"/>
<sequence>MINRLFSKEYAENLKGQDLISAKESLVISLSEYLSLKFEIFGDIDKDNIHSTEIRSISTDSPYTLRWRGYIGTTNYRDDDQYEYGAFLFPLIGDSRACVIRHTDDEETVYDYAYRYLILKIDGKWYDLGWQIDEFYEFEHWYIKG</sequence>
<evidence type="ECO:0000313" key="2">
    <source>
        <dbReference type="Proteomes" id="UP000257039"/>
    </source>
</evidence>
<reference evidence="1 2" key="1">
    <citation type="submission" date="2017-04" db="EMBL/GenBank/DDBJ databases">
        <title>Draft genome sequence of Zooshikella ganghwensis VG4 isolated from Red Sea sediments.</title>
        <authorList>
            <person name="Rehman Z."/>
            <person name="Alam I."/>
            <person name="Kamau A."/>
            <person name="Bajic V."/>
            <person name="Leiknes T."/>
        </authorList>
    </citation>
    <scope>NUCLEOTIDE SEQUENCE [LARGE SCALE GENOMIC DNA]</scope>
    <source>
        <strain evidence="1 2">VG4</strain>
    </source>
</reference>
<dbReference type="EMBL" id="NDXW01000011">
    <property type="protein sequence ID" value="RDH41257.1"/>
    <property type="molecule type" value="Genomic_DNA"/>
</dbReference>
<protein>
    <submittedName>
        <fullName evidence="1">Uncharacterized protein</fullName>
    </submittedName>
</protein>
<name>A0A4P9VGN6_9GAMM</name>
<organism evidence="1 2">
    <name type="scientific">Zooshikella ganghwensis</name>
    <dbReference type="NCBI Taxonomy" id="202772"/>
    <lineage>
        <taxon>Bacteria</taxon>
        <taxon>Pseudomonadati</taxon>
        <taxon>Pseudomonadota</taxon>
        <taxon>Gammaproteobacteria</taxon>
        <taxon>Oceanospirillales</taxon>
        <taxon>Zooshikellaceae</taxon>
        <taxon>Zooshikella</taxon>
    </lineage>
</organism>
<accession>A0A4P9VGN6</accession>
<proteinExistence type="predicted"/>